<keyword evidence="2" id="KW-0521">NADP</keyword>
<dbReference type="InterPro" id="IPR036291">
    <property type="entry name" value="NAD(P)-bd_dom_sf"/>
</dbReference>
<evidence type="ECO:0000313" key="4">
    <source>
        <dbReference type="EMBL" id="KAL0572017.1"/>
    </source>
</evidence>
<dbReference type="Pfam" id="PF00106">
    <property type="entry name" value="adh_short"/>
    <property type="match status" value="1"/>
</dbReference>
<reference evidence="4 5" key="1">
    <citation type="submission" date="2024-02" db="EMBL/GenBank/DDBJ databases">
        <title>A draft genome for the cacao thread blight pathogen Marasmius crinis-equi.</title>
        <authorList>
            <person name="Cohen S.P."/>
            <person name="Baruah I.K."/>
            <person name="Amoako-Attah I."/>
            <person name="Bukari Y."/>
            <person name="Meinhardt L.W."/>
            <person name="Bailey B.A."/>
        </authorList>
    </citation>
    <scope>NUCLEOTIDE SEQUENCE [LARGE SCALE GENOMIC DNA]</scope>
    <source>
        <strain evidence="4 5">GH-76</strain>
    </source>
</reference>
<dbReference type="PANTHER" id="PTHR24320">
    <property type="entry name" value="RETINOL DEHYDROGENASE"/>
    <property type="match status" value="1"/>
</dbReference>
<gene>
    <name evidence="4" type="ORF">V5O48_009938</name>
</gene>
<comment type="similarity">
    <text evidence="1">Belongs to the short-chain dehydrogenases/reductases (SDR) family.</text>
</comment>
<dbReference type="Proteomes" id="UP001465976">
    <property type="component" value="Unassembled WGS sequence"/>
</dbReference>
<sequence length="305" mass="33317">MPFSESDIPDLQGKVVIVTGGNSGIGKQLVKVLASKRAKVYLAARSEEKFKRAVEDIGDNGGEIKFLKLDLTTAKGAKEAAEEFKSKESSLHILFNNAGILGTQNGVLTDDGYELRWATNAFCPFVFTYHLLPLLEQTAEASPPGTVRTVNVASDTPSYLSKNDGIPLDDPTVGQKGSAKQCYGYSKIGNILITRQLAKRYPKIWSFAPHPGAIQTELTAKLGIPAPRIVLWLFHGIWLRSVDYGALTPLYAGASQEIHETENGKFLVPVARFEDRLPHPQAGDDEFGAKLWEWNMAAMKKAGAD</sequence>
<comment type="caution">
    <text evidence="4">The sequence shown here is derived from an EMBL/GenBank/DDBJ whole genome shotgun (WGS) entry which is preliminary data.</text>
</comment>
<protein>
    <recommendedName>
        <fullName evidence="6">NAD(P)-binding protein</fullName>
    </recommendedName>
</protein>
<dbReference type="EMBL" id="JBAHYK010000684">
    <property type="protein sequence ID" value="KAL0572017.1"/>
    <property type="molecule type" value="Genomic_DNA"/>
</dbReference>
<evidence type="ECO:0000256" key="2">
    <source>
        <dbReference type="ARBA" id="ARBA00022857"/>
    </source>
</evidence>
<proteinExistence type="inferred from homology"/>
<dbReference type="PRINTS" id="PR00081">
    <property type="entry name" value="GDHRDH"/>
</dbReference>
<dbReference type="Gene3D" id="3.40.50.720">
    <property type="entry name" value="NAD(P)-binding Rossmann-like Domain"/>
    <property type="match status" value="1"/>
</dbReference>
<accession>A0ABR3FA74</accession>
<evidence type="ECO:0008006" key="6">
    <source>
        <dbReference type="Google" id="ProtNLM"/>
    </source>
</evidence>
<keyword evidence="3" id="KW-0560">Oxidoreductase</keyword>
<keyword evidence="5" id="KW-1185">Reference proteome</keyword>
<dbReference type="SUPFAM" id="SSF51735">
    <property type="entry name" value="NAD(P)-binding Rossmann-fold domains"/>
    <property type="match status" value="1"/>
</dbReference>
<name>A0ABR3FA74_9AGAR</name>
<organism evidence="4 5">
    <name type="scientific">Marasmius crinis-equi</name>
    <dbReference type="NCBI Taxonomy" id="585013"/>
    <lineage>
        <taxon>Eukaryota</taxon>
        <taxon>Fungi</taxon>
        <taxon>Dikarya</taxon>
        <taxon>Basidiomycota</taxon>
        <taxon>Agaricomycotina</taxon>
        <taxon>Agaricomycetes</taxon>
        <taxon>Agaricomycetidae</taxon>
        <taxon>Agaricales</taxon>
        <taxon>Marasmiineae</taxon>
        <taxon>Marasmiaceae</taxon>
        <taxon>Marasmius</taxon>
    </lineage>
</organism>
<evidence type="ECO:0000256" key="3">
    <source>
        <dbReference type="ARBA" id="ARBA00023002"/>
    </source>
</evidence>
<dbReference type="PANTHER" id="PTHR24320:SF236">
    <property type="entry name" value="SHORT-CHAIN DEHYDROGENASE-RELATED"/>
    <property type="match status" value="1"/>
</dbReference>
<evidence type="ECO:0000256" key="1">
    <source>
        <dbReference type="ARBA" id="ARBA00006484"/>
    </source>
</evidence>
<evidence type="ECO:0000313" key="5">
    <source>
        <dbReference type="Proteomes" id="UP001465976"/>
    </source>
</evidence>
<dbReference type="InterPro" id="IPR002347">
    <property type="entry name" value="SDR_fam"/>
</dbReference>